<evidence type="ECO:0000313" key="2">
    <source>
        <dbReference type="Proteomes" id="UP000887013"/>
    </source>
</evidence>
<protein>
    <submittedName>
        <fullName evidence="1">Uncharacterized protein</fullName>
    </submittedName>
</protein>
<evidence type="ECO:0000313" key="1">
    <source>
        <dbReference type="EMBL" id="GFU31250.1"/>
    </source>
</evidence>
<dbReference type="AlphaFoldDB" id="A0A8X6UGR4"/>
<accession>A0A8X6UGR4</accession>
<organism evidence="1 2">
    <name type="scientific">Nephila pilipes</name>
    <name type="common">Giant wood spider</name>
    <name type="synonym">Nephila maculata</name>
    <dbReference type="NCBI Taxonomy" id="299642"/>
    <lineage>
        <taxon>Eukaryota</taxon>
        <taxon>Metazoa</taxon>
        <taxon>Ecdysozoa</taxon>
        <taxon>Arthropoda</taxon>
        <taxon>Chelicerata</taxon>
        <taxon>Arachnida</taxon>
        <taxon>Araneae</taxon>
        <taxon>Araneomorphae</taxon>
        <taxon>Entelegynae</taxon>
        <taxon>Araneoidea</taxon>
        <taxon>Nephilidae</taxon>
        <taxon>Nephila</taxon>
    </lineage>
</organism>
<dbReference type="EMBL" id="BMAW01082913">
    <property type="protein sequence ID" value="GFU31250.1"/>
    <property type="molecule type" value="Genomic_DNA"/>
</dbReference>
<sequence>MFYLKRSRAYLDSFASKRTLVHRFVPSSLISNLDTTKGLQCCGVIRKKSSKSHYHSMGMM</sequence>
<proteinExistence type="predicted"/>
<feature type="non-terminal residue" evidence="1">
    <location>
        <position position="1"/>
    </location>
</feature>
<keyword evidence="2" id="KW-1185">Reference proteome</keyword>
<dbReference type="Proteomes" id="UP000887013">
    <property type="component" value="Unassembled WGS sequence"/>
</dbReference>
<name>A0A8X6UGR4_NEPPI</name>
<gene>
    <name evidence="1" type="ORF">NPIL_680021</name>
</gene>
<reference evidence="1" key="1">
    <citation type="submission" date="2020-08" db="EMBL/GenBank/DDBJ databases">
        <title>Multicomponent nature underlies the extraordinary mechanical properties of spider dragline silk.</title>
        <authorList>
            <person name="Kono N."/>
            <person name="Nakamura H."/>
            <person name="Mori M."/>
            <person name="Yoshida Y."/>
            <person name="Ohtoshi R."/>
            <person name="Malay A.D."/>
            <person name="Moran D.A.P."/>
            <person name="Tomita M."/>
            <person name="Numata K."/>
            <person name="Arakawa K."/>
        </authorList>
    </citation>
    <scope>NUCLEOTIDE SEQUENCE</scope>
</reference>
<comment type="caution">
    <text evidence="1">The sequence shown here is derived from an EMBL/GenBank/DDBJ whole genome shotgun (WGS) entry which is preliminary data.</text>
</comment>